<evidence type="ECO:0000256" key="8">
    <source>
        <dbReference type="PROSITE-ProRule" id="PRU00108"/>
    </source>
</evidence>
<dbReference type="GO" id="GO:0005634">
    <property type="term" value="C:nucleus"/>
    <property type="evidence" value="ECO:0007669"/>
    <property type="project" value="UniProtKB-SubCell"/>
</dbReference>
<evidence type="ECO:0000256" key="5">
    <source>
        <dbReference type="ARBA" id="ARBA00023155"/>
    </source>
</evidence>
<accession>A0A9E7HSS2</accession>
<keyword evidence="4 8" id="KW-0238">DNA-binding</keyword>
<feature type="region of interest" description="Disordered" evidence="9">
    <location>
        <begin position="308"/>
        <end position="338"/>
    </location>
</feature>
<dbReference type="AlphaFoldDB" id="A0A9E7HSS2"/>
<sequence>MHDFARPIGCEFFAFLLPTRRAAGGGSCHPTLIFLPLSLSLRKRKMSTFFMMSNNQCDTTPDLCLRDQGHPPYSSVPANMMYLSFSNSGAYADALAGSTQSQQNHNELPVATTIISQGLTAGNSDILNSHPGDHAYNAWKDGRNEMLFMQTIDGSINVTEDQQHTDDPRMSLRSQLGIINRQSVSLQQSSVSAMQNQGLSLSLSTQMPVPSIQYQPNSSDMSFIGSHQSTSGNVRPFREEGFQNKSVHGNISPYGLSSLASSISNSKYLRAAQELLDEVINVRKSLRQKAEKNQCLYTSAGSMMCKDATGGSNGEGMTPNPQDASANSSTELSPSERQDLQNKVSNLLGMLDEVDKRYKQYHNQMQIIVSCFDAIAGCGAAKPYTALALQTISRHFRCLRDVISGQIRATRKSLGEPDSSSKSVGLSRLRYIDQQLRQQRAMQQFGMMQQHAWRPQRGLPESSVSVLRAWLFEHFLHPYPKDSEKLMLARQTGLTRSQVSNWFINARVRLWKPMIEDMHKEEFGDAEIDSNSSSENPPKLKEDIQSSEDHEDLQNHATGRCQTSQMSDCSRPDIIPAMDVDESAAGFRNGTATQDTFMNLKTNDQRSIGQDSSFLQDALAHPDGNGRFLAYQMAELGCYGNSRVSLTLGLQHCDVGLPISDNQQSLLAMRGNDVYSAAAPAEADTADCDYASMGDQRHRFGSAHLLHDFVA</sequence>
<feature type="compositionally biased region" description="Basic and acidic residues" evidence="9">
    <location>
        <begin position="538"/>
        <end position="554"/>
    </location>
</feature>
<evidence type="ECO:0000256" key="7">
    <source>
        <dbReference type="ARBA" id="ARBA00023242"/>
    </source>
</evidence>
<dbReference type="InterPro" id="IPR008422">
    <property type="entry name" value="KN_HD"/>
</dbReference>
<dbReference type="SMART" id="SM00574">
    <property type="entry name" value="POX"/>
    <property type="match status" value="1"/>
</dbReference>
<dbReference type="InterPro" id="IPR009057">
    <property type="entry name" value="Homeodomain-like_sf"/>
</dbReference>
<dbReference type="SUPFAM" id="SSF46689">
    <property type="entry name" value="Homeodomain-like"/>
    <property type="match status" value="1"/>
</dbReference>
<keyword evidence="5 8" id="KW-0371">Homeobox</keyword>
<dbReference type="Pfam" id="PF07526">
    <property type="entry name" value="POX"/>
    <property type="match status" value="1"/>
</dbReference>
<feature type="DNA-binding region" description="Homeobox" evidence="8">
    <location>
        <begin position="452"/>
        <end position="514"/>
    </location>
</feature>
<feature type="compositionally biased region" description="Polar residues" evidence="9">
    <location>
        <begin position="555"/>
        <end position="568"/>
    </location>
</feature>
<evidence type="ECO:0000256" key="4">
    <source>
        <dbReference type="ARBA" id="ARBA00023125"/>
    </source>
</evidence>
<dbReference type="FunFam" id="1.10.10.60:FF:000117">
    <property type="entry name" value="BEL1-like homeodomain protein 9"/>
    <property type="match status" value="1"/>
</dbReference>
<name>A0A9E7HSS2_9LILI</name>
<dbReference type="CDD" id="cd00086">
    <property type="entry name" value="homeodomain"/>
    <property type="match status" value="1"/>
</dbReference>
<dbReference type="Pfam" id="PF05920">
    <property type="entry name" value="Homeobox_KN"/>
    <property type="match status" value="1"/>
</dbReference>
<dbReference type="Gene3D" id="1.10.10.60">
    <property type="entry name" value="Homeodomain-like"/>
    <property type="match status" value="1"/>
</dbReference>
<evidence type="ECO:0000259" key="10">
    <source>
        <dbReference type="PROSITE" id="PS50071"/>
    </source>
</evidence>
<feature type="domain" description="Homeobox" evidence="10">
    <location>
        <begin position="450"/>
        <end position="513"/>
    </location>
</feature>
<dbReference type="PROSITE" id="PS50071">
    <property type="entry name" value="HOMEOBOX_2"/>
    <property type="match status" value="1"/>
</dbReference>
<evidence type="ECO:0000256" key="1">
    <source>
        <dbReference type="ARBA" id="ARBA00004123"/>
    </source>
</evidence>
<keyword evidence="12" id="KW-1185">Reference proteome</keyword>
<evidence type="ECO:0000256" key="6">
    <source>
        <dbReference type="ARBA" id="ARBA00023163"/>
    </source>
</evidence>
<dbReference type="Proteomes" id="UP001055439">
    <property type="component" value="Chromosome 8"/>
</dbReference>
<dbReference type="InterPro" id="IPR006563">
    <property type="entry name" value="POX_dom"/>
</dbReference>
<feature type="compositionally biased region" description="Polar residues" evidence="9">
    <location>
        <begin position="319"/>
        <end position="333"/>
    </location>
</feature>
<dbReference type="InterPro" id="IPR050224">
    <property type="entry name" value="TALE_homeobox"/>
</dbReference>
<evidence type="ECO:0000313" key="12">
    <source>
        <dbReference type="Proteomes" id="UP001055439"/>
    </source>
</evidence>
<dbReference type="EMBL" id="CP097510">
    <property type="protein sequence ID" value="URE35367.1"/>
    <property type="molecule type" value="Genomic_DNA"/>
</dbReference>
<evidence type="ECO:0000256" key="9">
    <source>
        <dbReference type="SAM" id="MobiDB-lite"/>
    </source>
</evidence>
<evidence type="ECO:0000256" key="2">
    <source>
        <dbReference type="ARBA" id="ARBA00006454"/>
    </source>
</evidence>
<gene>
    <name evidence="11" type="ORF">MUK42_13025</name>
</gene>
<keyword evidence="3" id="KW-0805">Transcription regulation</keyword>
<comment type="subcellular location">
    <subcellularLocation>
        <location evidence="1 8">Nucleus</location>
    </subcellularLocation>
</comment>
<keyword evidence="6" id="KW-0804">Transcription</keyword>
<dbReference type="SMART" id="SM00389">
    <property type="entry name" value="HOX"/>
    <property type="match status" value="1"/>
</dbReference>
<dbReference type="OrthoDB" id="10056939at2759"/>
<dbReference type="InterPro" id="IPR001356">
    <property type="entry name" value="HD"/>
</dbReference>
<evidence type="ECO:0000313" key="11">
    <source>
        <dbReference type="EMBL" id="URE35367.1"/>
    </source>
</evidence>
<dbReference type="PANTHER" id="PTHR11850">
    <property type="entry name" value="HOMEOBOX PROTEIN TRANSCRIPTION FACTORS"/>
    <property type="match status" value="1"/>
</dbReference>
<feature type="region of interest" description="Disordered" evidence="9">
    <location>
        <begin position="523"/>
        <end position="572"/>
    </location>
</feature>
<dbReference type="GO" id="GO:0006355">
    <property type="term" value="P:regulation of DNA-templated transcription"/>
    <property type="evidence" value="ECO:0007669"/>
    <property type="project" value="InterPro"/>
</dbReference>
<proteinExistence type="inferred from homology"/>
<keyword evidence="7 8" id="KW-0539">Nucleus</keyword>
<comment type="similarity">
    <text evidence="2">Belongs to the TALE/BELL homeobox family.</text>
</comment>
<protein>
    <submittedName>
        <fullName evidence="11">Homeobox domain containing protein</fullName>
    </submittedName>
</protein>
<dbReference type="GO" id="GO:0003677">
    <property type="term" value="F:DNA binding"/>
    <property type="evidence" value="ECO:0007669"/>
    <property type="project" value="UniProtKB-UniRule"/>
</dbReference>
<reference evidence="11" key="1">
    <citation type="submission" date="2022-05" db="EMBL/GenBank/DDBJ databases">
        <title>The Musa troglodytarum L. genome provides insights into the mechanism of non-climacteric behaviour and enrichment of carotenoids.</title>
        <authorList>
            <person name="Wang J."/>
        </authorList>
    </citation>
    <scope>NUCLEOTIDE SEQUENCE</scope>
    <source>
        <tissue evidence="11">Leaf</tissue>
    </source>
</reference>
<organism evidence="11 12">
    <name type="scientific">Musa troglodytarum</name>
    <name type="common">fe'i banana</name>
    <dbReference type="NCBI Taxonomy" id="320322"/>
    <lineage>
        <taxon>Eukaryota</taxon>
        <taxon>Viridiplantae</taxon>
        <taxon>Streptophyta</taxon>
        <taxon>Embryophyta</taxon>
        <taxon>Tracheophyta</taxon>
        <taxon>Spermatophyta</taxon>
        <taxon>Magnoliopsida</taxon>
        <taxon>Liliopsida</taxon>
        <taxon>Zingiberales</taxon>
        <taxon>Musaceae</taxon>
        <taxon>Musa</taxon>
    </lineage>
</organism>
<evidence type="ECO:0000256" key="3">
    <source>
        <dbReference type="ARBA" id="ARBA00023015"/>
    </source>
</evidence>